<dbReference type="PIRSF" id="PIRSF036947">
    <property type="entry name" value="Spt6"/>
    <property type="match status" value="1"/>
</dbReference>
<dbReference type="OrthoDB" id="995477at2759"/>
<dbReference type="KEGG" id="pkz:C5L36_0D01370"/>
<dbReference type="Pfam" id="PF14641">
    <property type="entry name" value="HTH_44"/>
    <property type="match status" value="1"/>
</dbReference>
<organism evidence="15 16">
    <name type="scientific">Pichia kudriavzevii</name>
    <name type="common">Yeast</name>
    <name type="synonym">Issatchenkia orientalis</name>
    <dbReference type="NCBI Taxonomy" id="4909"/>
    <lineage>
        <taxon>Eukaryota</taxon>
        <taxon>Fungi</taxon>
        <taxon>Dikarya</taxon>
        <taxon>Ascomycota</taxon>
        <taxon>Saccharomycotina</taxon>
        <taxon>Pichiomycetes</taxon>
        <taxon>Pichiales</taxon>
        <taxon>Pichiaceae</taxon>
        <taxon>Pichia</taxon>
    </lineage>
</organism>
<dbReference type="CDD" id="cd09928">
    <property type="entry name" value="SH2_Cterm_SPT6_like"/>
    <property type="match status" value="1"/>
</dbReference>
<dbReference type="InterPro" id="IPR000980">
    <property type="entry name" value="SH2"/>
</dbReference>
<evidence type="ECO:0000256" key="6">
    <source>
        <dbReference type="ARBA" id="ARBA00022999"/>
    </source>
</evidence>
<dbReference type="SUPFAM" id="SSF47781">
    <property type="entry name" value="RuvA domain 2-like"/>
    <property type="match status" value="2"/>
</dbReference>
<dbReference type="SUPFAM" id="SSF53098">
    <property type="entry name" value="Ribonuclease H-like"/>
    <property type="match status" value="1"/>
</dbReference>
<dbReference type="VEuPathDB" id="FungiDB:C5L36_0D01370"/>
<evidence type="ECO:0000256" key="4">
    <source>
        <dbReference type="ARBA" id="ARBA00020248"/>
    </source>
</evidence>
<dbReference type="GO" id="GO:0042393">
    <property type="term" value="F:histone binding"/>
    <property type="evidence" value="ECO:0007669"/>
    <property type="project" value="TreeGrafter"/>
</dbReference>
<dbReference type="InterPro" id="IPR017072">
    <property type="entry name" value="TF_Spt6"/>
</dbReference>
<dbReference type="GO" id="GO:0005694">
    <property type="term" value="C:chromosome"/>
    <property type="evidence" value="ECO:0007669"/>
    <property type="project" value="UniProtKB-SubCell"/>
</dbReference>
<feature type="coiled-coil region" evidence="12">
    <location>
        <begin position="859"/>
        <end position="886"/>
    </location>
</feature>
<dbReference type="Gene3D" id="1.10.10.2740">
    <property type="entry name" value="Spt6, Death-like domain"/>
    <property type="match status" value="1"/>
</dbReference>
<dbReference type="SUPFAM" id="SSF55550">
    <property type="entry name" value="SH2 domain"/>
    <property type="match status" value="1"/>
</dbReference>
<dbReference type="InterPro" id="IPR032706">
    <property type="entry name" value="Spt6_HHH"/>
</dbReference>
<evidence type="ECO:0000256" key="13">
    <source>
        <dbReference type="SAM" id="MobiDB-lite"/>
    </source>
</evidence>
<comment type="function">
    <text evidence="10">Plays a role in maintenance of chromatin structure during RNA polymerase II transcription elongation thereby repressing transcription initiation from cryptic promoters. Mediates the reassembly of nucleosomes onto the promoters of at least a selected set of genes during repression; the nucleosome reassembly is essential for transcriptional repression.</text>
</comment>
<dbReference type="InterPro" id="IPR023323">
    <property type="entry name" value="Tex-like_dom_sf"/>
</dbReference>
<feature type="compositionally biased region" description="Acidic residues" evidence="13">
    <location>
        <begin position="163"/>
        <end position="172"/>
    </location>
</feature>
<dbReference type="InterPro" id="IPR049540">
    <property type="entry name" value="Spt6-like_S1"/>
</dbReference>
<dbReference type="GO" id="GO:0031491">
    <property type="term" value="F:nucleosome binding"/>
    <property type="evidence" value="ECO:0007669"/>
    <property type="project" value="TreeGrafter"/>
</dbReference>
<accession>A0A2U9R817</accession>
<feature type="compositionally biased region" description="Polar residues" evidence="13">
    <location>
        <begin position="247"/>
        <end position="257"/>
    </location>
</feature>
<keyword evidence="5" id="KW-0158">Chromosome</keyword>
<dbReference type="RefSeq" id="XP_029322878.1">
    <property type="nucleotide sequence ID" value="XM_029467018.1"/>
</dbReference>
<dbReference type="Pfam" id="PF22706">
    <property type="entry name" value="Tex_central_region"/>
    <property type="match status" value="1"/>
</dbReference>
<dbReference type="Pfam" id="PF21710">
    <property type="entry name" value="Spt6_S1"/>
    <property type="match status" value="1"/>
</dbReference>
<feature type="compositionally biased region" description="Polar residues" evidence="13">
    <location>
        <begin position="33"/>
        <end position="44"/>
    </location>
</feature>
<dbReference type="PROSITE" id="PS50001">
    <property type="entry name" value="SH2"/>
    <property type="match status" value="1"/>
</dbReference>
<feature type="compositionally biased region" description="Acidic residues" evidence="13">
    <location>
        <begin position="72"/>
        <end position="91"/>
    </location>
</feature>
<dbReference type="GO" id="GO:0140673">
    <property type="term" value="P:transcription elongation-coupled chromatin remodeling"/>
    <property type="evidence" value="ECO:0007669"/>
    <property type="project" value="InterPro"/>
</dbReference>
<dbReference type="GO" id="GO:0003677">
    <property type="term" value="F:DNA binding"/>
    <property type="evidence" value="ECO:0007669"/>
    <property type="project" value="InterPro"/>
</dbReference>
<keyword evidence="16" id="KW-1185">Reference proteome</keyword>
<evidence type="ECO:0000256" key="8">
    <source>
        <dbReference type="ARBA" id="ARBA00023242"/>
    </source>
</evidence>
<evidence type="ECO:0000313" key="15">
    <source>
        <dbReference type="EMBL" id="AWU77401.1"/>
    </source>
</evidence>
<dbReference type="InterPro" id="IPR036860">
    <property type="entry name" value="SH2_dom_sf"/>
</dbReference>
<dbReference type="GeneID" id="40385230"/>
<feature type="region of interest" description="Disordered" evidence="13">
    <location>
        <begin position="1"/>
        <end position="257"/>
    </location>
</feature>
<dbReference type="InterPro" id="IPR055179">
    <property type="entry name" value="Tex-like_central_region"/>
</dbReference>
<proteinExistence type="inferred from homology"/>
<comment type="function">
    <text evidence="9">Histone H3-H4 chaperone that plays a role in maintenance of chromatin structure during RNA polymerase II transcription elongation thereby repressing transcription initiation from cryptic promoters. Mediates the reassembly of nucleosomes onto the promoters of at least a selected set of genes during repression; the nucleosome reassembly is essential for transcriptional repression. Essential for viability.</text>
</comment>
<keyword evidence="6 11" id="KW-0727">SH2 domain</keyword>
<dbReference type="InterPro" id="IPR037027">
    <property type="entry name" value="YqgF/RNaseH-like_dom_sf"/>
</dbReference>
<feature type="compositionally biased region" description="Acidic residues" evidence="13">
    <location>
        <begin position="49"/>
        <end position="62"/>
    </location>
</feature>
<evidence type="ECO:0000313" key="16">
    <source>
        <dbReference type="Proteomes" id="UP000249293"/>
    </source>
</evidence>
<gene>
    <name evidence="15" type="ORF">C5L36_0D01370</name>
</gene>
<feature type="domain" description="SH2" evidence="14">
    <location>
        <begin position="1290"/>
        <end position="1372"/>
    </location>
</feature>
<evidence type="ECO:0000256" key="10">
    <source>
        <dbReference type="PIRNR" id="PIRNR036947"/>
    </source>
</evidence>
<dbReference type="FunFam" id="3.30.505.10:FF:000056">
    <property type="entry name" value="Transcription elongation factor Spt6"/>
    <property type="match status" value="1"/>
</dbReference>
<evidence type="ECO:0000256" key="1">
    <source>
        <dbReference type="ARBA" id="ARBA00004123"/>
    </source>
</evidence>
<dbReference type="GO" id="GO:0034728">
    <property type="term" value="P:nucleosome organization"/>
    <property type="evidence" value="ECO:0007669"/>
    <property type="project" value="TreeGrafter"/>
</dbReference>
<dbReference type="Gene3D" id="3.30.420.140">
    <property type="entry name" value="YqgF/RNase H-like domain"/>
    <property type="match status" value="1"/>
</dbReference>
<sequence length="1550" mass="178603">MALEDERDTRDIRSTLIDDAAALSEDEQDQSDENISTAKRSGNKNAEFDSSEEEEEEDEDEDEIRKVADGFIVDDEEEDEEGNAEDDEEAGEEGRAKHRRKRHRESKARIEDELDEDDLDLLRENAGELPANISKKSQFKRLKRGADESVQGDSGAGLTSMFSDEEEDDDEDIRTRPSRHESDEGDRQGEDEDEDEDDLNDAIKERQEKMNQHNLVGEFDDFIEDDEFSEEDEDRDERLARMRSARAKQSQFAQQSKIDQDKLDELYEIFGDGEEYAWALEAEEVEDDNSESVNDNDADEVEYDEDGNVIYKQKPSEADALKNIFEYEELKGHLLTDQDQKIRETDIPERYQVLREGIENYDLNDSDFKDKQRWVAQTLFSEKLAYFQDESRKHLIEPFKEAVAKMVEFISRDNFEVPTIWNSRKDYTLYTSTTDDNQIRVEKLLNENDLWRIVRLDIDYHAIYEKRKTVESFFKSLDTVDLVFDECFNSATTITDLQDLFDYLQFTYSAESRKNEDNKTEQELGTAGKKRKQHSRFRLYERIKNDKIYNVIKEMGIDAEKIGENIVSNSKIYLTDDSEKSPTELITQYLPESYFSTPESALNAIKQMFSQQLVYNPKIRSHLRTTFEQYSNIDIELTEKGRAKINDSSPYADFKYAINRNPGSFYFKPDLFLRMLEAESLGYVIIKIGMKTSLSSYVDHLFTFMSSGGETENSIAWNKLRRECLDLAIQKLIPNITMTVKEKIKNVCERLLYFQIRDSFIDKVDQSPYIPFSNRKGMVSKVLALTNGDGKRDSAVIAIAMDFDGTISHHIKFDESIREPEFERKLVSLIDRFKPEVVAISGYNVNTSHLKKRVEEIVRTNDKKAIAEEEDEYSKKEENDQDEETEVNLPVIYVPNETARLFEYSDSANAEFSDKPVIAKFCIGIARYVQNPLLEYISLGDSITSIPIHKHQGLLPEHMLKEAIDSILVDITCLVGIKINEAVRNTHYSQCLQYIAGLGPRKANNLIKSIESNGGALIRRDDLILKEFVARVVFMNCAPFIEIPVPNRYDKEIDLLDATRIHPEDYDLARKMASDALDLEEEDRAEIENESGGIIGKLYDEGVEKLDELLLEGYAKQLEEHGHLKRATLEMIKEELQNNYEELRKPFHIMTDVEVFEMLTNETKDSFTRGVIVPVIIQKVDNRYLLCVTQNGILGNIARANAVPYGDASSLLVKFNQGQAVQAVVSNVNYAEFKADFSLLKEDIVRAKNARNGDRIKELWNMEAETRDLKREREAELRENKGNKRILKHPYFRNFDARQAEDYLASRDNGEFVIRPSSKGNDHLTITWKVDNQIFQHIDVVEHDKPNEYSLGRTLQVGEFKYHDLDELIVSHVNELHSKVEAMKNHEKFRNEPTAEARDWLLRYSKANNNRSCYCFCFNRKAPGYFFLLFKLADTSEKTYTWNVKVLPNGYMLNKNIYPDMVHLCNGFKKTVQNKMSNPHGSSNQSLQQSYAASSSQYNNGYKSGGYGGYGGYDGGQQGGNYGGYGGYENGNSHGNYGGYNAGHNYGSYY</sequence>
<dbReference type="InterPro" id="IPR035420">
    <property type="entry name" value="Spt6_SH2"/>
</dbReference>
<dbReference type="Pfam" id="PF14632">
    <property type="entry name" value="SPT6_acidic"/>
    <property type="match status" value="1"/>
</dbReference>
<dbReference type="Gene3D" id="1.10.150.850">
    <property type="entry name" value="Spt6, helix-hairpin-helix domain"/>
    <property type="match status" value="1"/>
</dbReference>
<dbReference type="Gene3D" id="1.10.10.650">
    <property type="entry name" value="RuvA domain 2-like"/>
    <property type="match status" value="1"/>
</dbReference>
<keyword evidence="7 10" id="KW-0804">Transcription</keyword>
<keyword evidence="12" id="KW-0175">Coiled coil</keyword>
<name>A0A2U9R817_PICKU</name>
<dbReference type="PANTHER" id="PTHR10145">
    <property type="entry name" value="TRANSCRIPTION ELONGATION FACTOR SPT6"/>
    <property type="match status" value="1"/>
</dbReference>
<dbReference type="InterPro" id="IPR028088">
    <property type="entry name" value="Spt6_HTH_DNA-bd_dom"/>
</dbReference>
<evidence type="ECO:0000256" key="9">
    <source>
        <dbReference type="ARBA" id="ARBA00093389"/>
    </source>
</evidence>
<dbReference type="Gene3D" id="3.30.505.10">
    <property type="entry name" value="SH2 domain"/>
    <property type="match status" value="2"/>
</dbReference>
<dbReference type="CDD" id="cd09918">
    <property type="entry name" value="SH2_Nterm_SPT6_like"/>
    <property type="match status" value="1"/>
</dbReference>
<dbReference type="Pfam" id="PF14635">
    <property type="entry name" value="HHH_7"/>
    <property type="match status" value="1"/>
</dbReference>
<protein>
    <recommendedName>
        <fullName evidence="4 10">Transcription elongation factor Spt6</fullName>
    </recommendedName>
</protein>
<evidence type="ECO:0000259" key="14">
    <source>
        <dbReference type="PROSITE" id="PS50001"/>
    </source>
</evidence>
<dbReference type="InterPro" id="IPR042066">
    <property type="entry name" value="Spt6_death-like"/>
</dbReference>
<feature type="compositionally biased region" description="Acidic residues" evidence="13">
    <location>
        <begin position="218"/>
        <end position="235"/>
    </location>
</feature>
<keyword evidence="8 10" id="KW-0539">Nucleus</keyword>
<comment type="similarity">
    <text evidence="3 10">Belongs to the SPT6 family.</text>
</comment>
<reference evidence="15 16" key="1">
    <citation type="submission" date="2018-06" db="EMBL/GenBank/DDBJ databases">
        <title>Population genomics shows no distinction between pathogenic Candida krusei and environmental Pichia kudriavzevii: One species, four names.</title>
        <authorList>
            <person name="Douglass A.P."/>
            <person name="Offei B."/>
            <person name="Braun-Galleani S."/>
            <person name="Coughlan A.Y."/>
            <person name="Martos A."/>
            <person name="Ortiz-Merino R.A."/>
            <person name="Byrne K.P."/>
            <person name="Wolfe K.H."/>
        </authorList>
    </citation>
    <scope>NUCLEOTIDE SEQUENCE [LARGE SCALE GENOMIC DNA]</scope>
    <source>
        <strain evidence="15 16">CBS573</strain>
    </source>
</reference>
<evidence type="ECO:0000256" key="5">
    <source>
        <dbReference type="ARBA" id="ARBA00022454"/>
    </source>
</evidence>
<feature type="compositionally biased region" description="Basic residues" evidence="13">
    <location>
        <begin position="96"/>
        <end position="106"/>
    </location>
</feature>
<evidence type="ECO:0000256" key="12">
    <source>
        <dbReference type="SAM" id="Coils"/>
    </source>
</evidence>
<dbReference type="Pfam" id="PF14639">
    <property type="entry name" value="YqgF"/>
    <property type="match status" value="1"/>
</dbReference>
<feature type="compositionally biased region" description="Acidic residues" evidence="13">
    <location>
        <begin position="189"/>
        <end position="200"/>
    </location>
</feature>
<evidence type="ECO:0000256" key="7">
    <source>
        <dbReference type="ARBA" id="ARBA00023163"/>
    </source>
</evidence>
<evidence type="ECO:0000256" key="11">
    <source>
        <dbReference type="PROSITE-ProRule" id="PRU00191"/>
    </source>
</evidence>
<dbReference type="FunFam" id="1.10.10.2740:FF:000002">
    <property type="entry name" value="Transcription elongation factor Spt6"/>
    <property type="match status" value="1"/>
</dbReference>
<comment type="subcellular location">
    <subcellularLocation>
        <location evidence="2">Chromosome</location>
    </subcellularLocation>
    <subcellularLocation>
        <location evidence="1 10">Nucleus</location>
    </subcellularLocation>
</comment>
<dbReference type="InterPro" id="IPR028231">
    <property type="entry name" value="Spt6_YqgF"/>
</dbReference>
<dbReference type="EMBL" id="CP028776">
    <property type="protein sequence ID" value="AWU77401.1"/>
    <property type="molecule type" value="Genomic_DNA"/>
</dbReference>
<dbReference type="InterPro" id="IPR010994">
    <property type="entry name" value="RuvA_2-like"/>
</dbReference>
<feature type="compositionally biased region" description="Basic and acidic residues" evidence="13">
    <location>
        <begin position="201"/>
        <end position="211"/>
    </location>
</feature>
<dbReference type="Gene3D" id="1.10.3500.10">
    <property type="entry name" value="Tex N-terminal region-like"/>
    <property type="match status" value="1"/>
</dbReference>
<dbReference type="SMART" id="SM00252">
    <property type="entry name" value="SH2"/>
    <property type="match status" value="1"/>
</dbReference>
<evidence type="ECO:0000256" key="2">
    <source>
        <dbReference type="ARBA" id="ARBA00004286"/>
    </source>
</evidence>
<feature type="compositionally biased region" description="Basic and acidic residues" evidence="13">
    <location>
        <begin position="173"/>
        <end position="188"/>
    </location>
</feature>
<dbReference type="PANTHER" id="PTHR10145:SF6">
    <property type="entry name" value="TRANSCRIPTION ELONGATION FACTOR SPT6"/>
    <property type="match status" value="1"/>
</dbReference>
<dbReference type="InterPro" id="IPR035018">
    <property type="entry name" value="Spt6_SH2_C"/>
</dbReference>
<dbReference type="Proteomes" id="UP000249293">
    <property type="component" value="Chromosome 4"/>
</dbReference>
<dbReference type="InterPro" id="IPR028083">
    <property type="entry name" value="Spt6_acidic_N_dom"/>
</dbReference>
<dbReference type="SUPFAM" id="SSF158832">
    <property type="entry name" value="Tex N-terminal region-like"/>
    <property type="match status" value="1"/>
</dbReference>
<dbReference type="InterPro" id="IPR035019">
    <property type="entry name" value="Spt6_SH2_N"/>
</dbReference>
<dbReference type="Pfam" id="PF14633">
    <property type="entry name" value="SH2_2"/>
    <property type="match status" value="1"/>
</dbReference>
<evidence type="ECO:0000256" key="3">
    <source>
        <dbReference type="ARBA" id="ARBA00009253"/>
    </source>
</evidence>
<dbReference type="InterPro" id="IPR023319">
    <property type="entry name" value="Tex-like_HTH_dom_sf"/>
</dbReference>
<dbReference type="STRING" id="4909.A0A2U9R817"/>
<dbReference type="GO" id="GO:0008023">
    <property type="term" value="C:transcription elongation factor complex"/>
    <property type="evidence" value="ECO:0007669"/>
    <property type="project" value="TreeGrafter"/>
</dbReference>
<dbReference type="InterPro" id="IPR012337">
    <property type="entry name" value="RNaseH-like_sf"/>
</dbReference>